<name>A0A5Q4ZMI3_9BURK</name>
<dbReference type="Pfam" id="PF06250">
    <property type="entry name" value="YhcG_C"/>
    <property type="match status" value="1"/>
</dbReference>
<feature type="compositionally biased region" description="Polar residues" evidence="1">
    <location>
        <begin position="1"/>
        <end position="12"/>
    </location>
</feature>
<evidence type="ECO:0000259" key="2">
    <source>
        <dbReference type="Pfam" id="PF06250"/>
    </source>
</evidence>
<dbReference type="EMBL" id="LR699554">
    <property type="protein sequence ID" value="VVD33783.1"/>
    <property type="molecule type" value="Genomic_DNA"/>
</dbReference>
<dbReference type="Proteomes" id="UP000325811">
    <property type="component" value="Chromosome II"/>
</dbReference>
<feature type="region of interest" description="Disordered" evidence="1">
    <location>
        <begin position="1"/>
        <end position="23"/>
    </location>
</feature>
<proteinExistence type="predicted"/>
<sequence>MSSTGLPVSGSNGLKHENRITGRTFSGPWRQTLPRYAKAPSYPRVCYVVAGAVSPVLRCYVVVELKTTPFKPEYAGQLNFYLSAVDAQVKGPHDEPTIGLLLCKENNRLVAEYALRGIASPMGVAEYQLLRDIPAPLMPNLPSIEQIEAELQTDKASGLSDQP</sequence>
<evidence type="ECO:0000313" key="3">
    <source>
        <dbReference type="EMBL" id="VVD33783.1"/>
    </source>
</evidence>
<reference evidence="3 4" key="1">
    <citation type="submission" date="2019-08" db="EMBL/GenBank/DDBJ databases">
        <authorList>
            <person name="Herpell B J."/>
        </authorList>
    </citation>
    <scope>NUCLEOTIDE SEQUENCE [LARGE SCALE GENOMIC DNA]</scope>
    <source>
        <strain evidence="4">Msb3</strain>
    </source>
</reference>
<dbReference type="AlphaFoldDB" id="A0A5Q4ZMI3"/>
<organism evidence="3 4">
    <name type="scientific">Paraburkholderia dioscoreae</name>
    <dbReference type="NCBI Taxonomy" id="2604047"/>
    <lineage>
        <taxon>Bacteria</taxon>
        <taxon>Pseudomonadati</taxon>
        <taxon>Pseudomonadota</taxon>
        <taxon>Betaproteobacteria</taxon>
        <taxon>Burkholderiales</taxon>
        <taxon>Burkholderiaceae</taxon>
        <taxon>Paraburkholderia</taxon>
    </lineage>
</organism>
<gene>
    <name evidence="3" type="ORF">PDMSB3_2499</name>
</gene>
<dbReference type="InterPro" id="IPR009362">
    <property type="entry name" value="YhcG_C"/>
</dbReference>
<evidence type="ECO:0000313" key="4">
    <source>
        <dbReference type="Proteomes" id="UP000325811"/>
    </source>
</evidence>
<evidence type="ECO:0000256" key="1">
    <source>
        <dbReference type="SAM" id="MobiDB-lite"/>
    </source>
</evidence>
<protein>
    <recommendedName>
        <fullName evidence="2">YhcG PDDEXK nuclease domain-containing protein</fullName>
    </recommendedName>
</protein>
<dbReference type="PANTHER" id="PTHR30547">
    <property type="entry name" value="UNCHARACTERIZED PROTEIN YHCG-RELATED"/>
    <property type="match status" value="1"/>
</dbReference>
<accession>A0A5Q4ZMI3</accession>
<dbReference type="PANTHER" id="PTHR30547:SF0">
    <property type="entry name" value="BLR8175 PROTEIN"/>
    <property type="match status" value="1"/>
</dbReference>
<dbReference type="KEGG" id="pdio:PDMSB3_2499.1"/>
<feature type="domain" description="YhcG PDDEXK nuclease" evidence="2">
    <location>
        <begin position="56"/>
        <end position="141"/>
    </location>
</feature>
<dbReference type="InterPro" id="IPR053148">
    <property type="entry name" value="PD-DEXK-like_domain"/>
</dbReference>
<keyword evidence="4" id="KW-1185">Reference proteome</keyword>